<sequence>MASLKSLTDDELRQKLKEYGITSPVTASTRNILIKKLNHVIANQKKSGPVSHSLPKTTTKSNNNRLHSISSDEDEDFSNGESSSQYHRANRLSKSKRDSVRGGAIDPSPEIPLNDRNGAVANYNNSRSSSRQRSSSRLTSSILDIRDRSRGPKYRSDDDNGDSANSRMFSVNSYSGENSVSRKTRVSVGTYFPAVSSRLSISPRAKIPDEYDTCSDSDIGDSEDAVILSKRASSASGVPRSNVRDNSVTPGDNSHTARASYPNHKLGTSTIIPSDKQVKYAEVRNRKDGHSYVENGTRREDYGEERDRDINVAESVASQTTPGSRDLSTVANGRHHSERNSLLDASSQGDESTWHYSVPLLLLILLAVFFGVLAMLYVNMRTPLLPMLRSVPAVVYQSMAKLPVPFFTQPFTERKIDDDGPSSQTKYTAKPSPLSSTS</sequence>
<comment type="caution">
    <text evidence="4">The sequence shown here is derived from an EMBL/GenBank/DDBJ whole genome shotgun (WGS) entry which is preliminary data.</text>
</comment>
<evidence type="ECO:0000259" key="3">
    <source>
        <dbReference type="PROSITE" id="PS50954"/>
    </source>
</evidence>
<protein>
    <recommendedName>
        <fullName evidence="3">LEM domain-containing protein</fullName>
    </recommendedName>
</protein>
<evidence type="ECO:0000256" key="1">
    <source>
        <dbReference type="SAM" id="MobiDB-lite"/>
    </source>
</evidence>
<feature type="region of interest" description="Disordered" evidence="1">
    <location>
        <begin position="314"/>
        <end position="348"/>
    </location>
</feature>
<feature type="domain" description="LEM" evidence="3">
    <location>
        <begin position="1"/>
        <end position="44"/>
    </location>
</feature>
<dbReference type="GO" id="GO:0006998">
    <property type="term" value="P:nuclear envelope organization"/>
    <property type="evidence" value="ECO:0007669"/>
    <property type="project" value="TreeGrafter"/>
</dbReference>
<gene>
    <name evidence="4" type="ORF">SK128_022816</name>
</gene>
<dbReference type="EMBL" id="JAXCGZ010019241">
    <property type="protein sequence ID" value="KAK7066366.1"/>
    <property type="molecule type" value="Genomic_DNA"/>
</dbReference>
<dbReference type="PANTHER" id="PTHR13428">
    <property type="entry name" value="INNER NUCLEAR MEMBRANE PROTEIN MAN1 LEM DOMAIN CONTAINING PROTEIN"/>
    <property type="match status" value="1"/>
</dbReference>
<dbReference type="InterPro" id="IPR011015">
    <property type="entry name" value="LEM/LEM-like_dom_sf"/>
</dbReference>
<dbReference type="InterPro" id="IPR052277">
    <property type="entry name" value="INM_ESCRT-Associated"/>
</dbReference>
<dbReference type="PROSITE" id="PS50954">
    <property type="entry name" value="LEM"/>
    <property type="match status" value="1"/>
</dbReference>
<dbReference type="GO" id="GO:0031490">
    <property type="term" value="F:chromatin DNA binding"/>
    <property type="evidence" value="ECO:0007669"/>
    <property type="project" value="TreeGrafter"/>
</dbReference>
<reference evidence="4 5" key="1">
    <citation type="submission" date="2023-11" db="EMBL/GenBank/DDBJ databases">
        <title>Halocaridina rubra genome assembly.</title>
        <authorList>
            <person name="Smith C."/>
        </authorList>
    </citation>
    <scope>NUCLEOTIDE SEQUENCE [LARGE SCALE GENOMIC DNA]</scope>
    <source>
        <strain evidence="4">EP-1</strain>
        <tissue evidence="4">Whole</tissue>
    </source>
</reference>
<proteinExistence type="predicted"/>
<feature type="compositionally biased region" description="Polar residues" evidence="1">
    <location>
        <begin position="244"/>
        <end position="257"/>
    </location>
</feature>
<name>A0AAN8ZS63_HALRR</name>
<dbReference type="CDD" id="cd12934">
    <property type="entry name" value="LEM"/>
    <property type="match status" value="1"/>
</dbReference>
<evidence type="ECO:0000256" key="2">
    <source>
        <dbReference type="SAM" id="Phobius"/>
    </source>
</evidence>
<feature type="non-terminal residue" evidence="4">
    <location>
        <position position="438"/>
    </location>
</feature>
<keyword evidence="2" id="KW-1133">Transmembrane helix</keyword>
<dbReference type="AlphaFoldDB" id="A0AAN8ZS63"/>
<dbReference type="Proteomes" id="UP001381693">
    <property type="component" value="Unassembled WGS sequence"/>
</dbReference>
<feature type="region of interest" description="Disordered" evidence="1">
    <location>
        <begin position="413"/>
        <end position="438"/>
    </location>
</feature>
<feature type="compositionally biased region" description="Basic and acidic residues" evidence="1">
    <location>
        <begin position="144"/>
        <end position="158"/>
    </location>
</feature>
<organism evidence="4 5">
    <name type="scientific">Halocaridina rubra</name>
    <name type="common">Hawaiian red shrimp</name>
    <dbReference type="NCBI Taxonomy" id="373956"/>
    <lineage>
        <taxon>Eukaryota</taxon>
        <taxon>Metazoa</taxon>
        <taxon>Ecdysozoa</taxon>
        <taxon>Arthropoda</taxon>
        <taxon>Crustacea</taxon>
        <taxon>Multicrustacea</taxon>
        <taxon>Malacostraca</taxon>
        <taxon>Eumalacostraca</taxon>
        <taxon>Eucarida</taxon>
        <taxon>Decapoda</taxon>
        <taxon>Pleocyemata</taxon>
        <taxon>Caridea</taxon>
        <taxon>Atyoidea</taxon>
        <taxon>Atyidae</taxon>
        <taxon>Halocaridina</taxon>
    </lineage>
</organism>
<dbReference type="GO" id="GO:0030514">
    <property type="term" value="P:negative regulation of BMP signaling pathway"/>
    <property type="evidence" value="ECO:0007669"/>
    <property type="project" value="TreeGrafter"/>
</dbReference>
<keyword evidence="2" id="KW-0812">Transmembrane</keyword>
<feature type="compositionally biased region" description="Polar residues" evidence="1">
    <location>
        <begin position="54"/>
        <end position="69"/>
    </location>
</feature>
<dbReference type="Pfam" id="PF03020">
    <property type="entry name" value="LEM"/>
    <property type="match status" value="1"/>
</dbReference>
<feature type="compositionally biased region" description="Low complexity" evidence="1">
    <location>
        <begin position="126"/>
        <end position="141"/>
    </location>
</feature>
<accession>A0AAN8ZS63</accession>
<dbReference type="SUPFAM" id="SSF63451">
    <property type="entry name" value="LEM domain"/>
    <property type="match status" value="1"/>
</dbReference>
<feature type="transmembrane region" description="Helical" evidence="2">
    <location>
        <begin position="354"/>
        <end position="378"/>
    </location>
</feature>
<feature type="compositionally biased region" description="Polar residues" evidence="1">
    <location>
        <begin position="421"/>
        <end position="438"/>
    </location>
</feature>
<evidence type="ECO:0000313" key="5">
    <source>
        <dbReference type="Proteomes" id="UP001381693"/>
    </source>
</evidence>
<dbReference type="Gene3D" id="1.10.720.40">
    <property type="match status" value="1"/>
</dbReference>
<feature type="compositionally biased region" description="Polar residues" evidence="1">
    <location>
        <begin position="162"/>
        <end position="181"/>
    </location>
</feature>
<dbReference type="SMART" id="SM00540">
    <property type="entry name" value="LEM"/>
    <property type="match status" value="1"/>
</dbReference>
<dbReference type="PANTHER" id="PTHR13428:SF12">
    <property type="entry name" value="INNER NUCLEAR MEMBRANE PROTEIN MAN1"/>
    <property type="match status" value="1"/>
</dbReference>
<feature type="region of interest" description="Disordered" evidence="1">
    <location>
        <begin position="44"/>
        <end position="182"/>
    </location>
</feature>
<dbReference type="InterPro" id="IPR003887">
    <property type="entry name" value="LEM_dom"/>
</dbReference>
<evidence type="ECO:0000313" key="4">
    <source>
        <dbReference type="EMBL" id="KAK7066366.1"/>
    </source>
</evidence>
<feature type="compositionally biased region" description="Polar residues" evidence="1">
    <location>
        <begin position="316"/>
        <end position="331"/>
    </location>
</feature>
<keyword evidence="2" id="KW-0472">Membrane</keyword>
<feature type="region of interest" description="Disordered" evidence="1">
    <location>
        <begin position="230"/>
        <end position="270"/>
    </location>
</feature>
<keyword evidence="5" id="KW-1185">Reference proteome</keyword>